<dbReference type="OrthoDB" id="9811121at2"/>
<dbReference type="InterPro" id="IPR016181">
    <property type="entry name" value="Acyl_CoA_acyltransferase"/>
</dbReference>
<name>E0TE69_PARBH</name>
<keyword evidence="5" id="KW-1185">Reference proteome</keyword>
<feature type="domain" description="CN hydrolase" evidence="2">
    <location>
        <begin position="229"/>
        <end position="486"/>
    </location>
</feature>
<evidence type="ECO:0008006" key="6">
    <source>
        <dbReference type="Google" id="ProtNLM"/>
    </source>
</evidence>
<dbReference type="RefSeq" id="WP_013300418.1">
    <property type="nucleotide sequence ID" value="NC_014414.1"/>
</dbReference>
<dbReference type="eggNOG" id="COG0388">
    <property type="taxonomic scope" value="Bacteria"/>
</dbReference>
<proteinExistence type="predicted"/>
<dbReference type="EMBL" id="CP002156">
    <property type="protein sequence ID" value="ADM09444.1"/>
    <property type="molecule type" value="Genomic_DNA"/>
</dbReference>
<gene>
    <name evidence="4" type="ordered locus">PB2503_06892</name>
</gene>
<organism evidence="4 5">
    <name type="scientific">Parvularcula bermudensis (strain ATCC BAA-594 / HTCC2503 / KCTC 12087)</name>
    <dbReference type="NCBI Taxonomy" id="314260"/>
    <lineage>
        <taxon>Bacteria</taxon>
        <taxon>Pseudomonadati</taxon>
        <taxon>Pseudomonadota</taxon>
        <taxon>Alphaproteobacteria</taxon>
        <taxon>Parvularculales</taxon>
        <taxon>Parvularculaceae</taxon>
        <taxon>Parvularcula</taxon>
    </lineage>
</organism>
<dbReference type="Pfam" id="PF00583">
    <property type="entry name" value="Acetyltransf_1"/>
    <property type="match status" value="1"/>
</dbReference>
<dbReference type="STRING" id="314260.PB2503_06892"/>
<dbReference type="SUPFAM" id="SSF55729">
    <property type="entry name" value="Acyl-CoA N-acyltransferases (Nat)"/>
    <property type="match status" value="1"/>
</dbReference>
<dbReference type="AlphaFoldDB" id="E0TE69"/>
<protein>
    <recommendedName>
        <fullName evidence="6">Carbon-nitrogen hydrolase</fullName>
    </recommendedName>
</protein>
<reference evidence="4 5" key="2">
    <citation type="journal article" date="2011" name="J. Bacteriol.">
        <title>Complete genome sequence of strain HTCC2503T of Parvularcula bermudensis, the type species of the order "Parvularculales" in the class Alphaproteobacteria.</title>
        <authorList>
            <person name="Oh H.M."/>
            <person name="Kang I."/>
            <person name="Vergin K.L."/>
            <person name="Kang D."/>
            <person name="Rhee K.H."/>
            <person name="Giovannoni S.J."/>
            <person name="Cho J.C."/>
        </authorList>
    </citation>
    <scope>NUCLEOTIDE SEQUENCE [LARGE SCALE GENOMIC DNA]</scope>
    <source>
        <strain evidence="5">ATCC BAA-594 / HTCC2503 / KCTC 12087</strain>
    </source>
</reference>
<dbReference type="Pfam" id="PF00795">
    <property type="entry name" value="CN_hydrolase"/>
    <property type="match status" value="1"/>
</dbReference>
<feature type="domain" description="N-acetyltransferase" evidence="3">
    <location>
        <begin position="8"/>
        <end position="207"/>
    </location>
</feature>
<dbReference type="Gene3D" id="3.40.630.30">
    <property type="match status" value="1"/>
</dbReference>
<evidence type="ECO:0000256" key="1">
    <source>
        <dbReference type="SAM" id="MobiDB-lite"/>
    </source>
</evidence>
<dbReference type="HOGENOM" id="CLU_519657_0_0_5"/>
<feature type="region of interest" description="Disordered" evidence="1">
    <location>
        <begin position="515"/>
        <end position="538"/>
    </location>
</feature>
<evidence type="ECO:0000313" key="4">
    <source>
        <dbReference type="EMBL" id="ADM09444.1"/>
    </source>
</evidence>
<reference evidence="5" key="1">
    <citation type="submission" date="2010-08" db="EMBL/GenBank/DDBJ databases">
        <title>Genome sequence of Parvularcula bermudensis HTCC2503.</title>
        <authorList>
            <person name="Kang D.-M."/>
            <person name="Oh H.-M."/>
            <person name="Cho J.-C."/>
        </authorList>
    </citation>
    <scope>NUCLEOTIDE SEQUENCE [LARGE SCALE GENOMIC DNA]</scope>
    <source>
        <strain evidence="5">ATCC BAA-594 / HTCC2503 / KCTC 12087</strain>
    </source>
</reference>
<dbReference type="eggNOG" id="COG3153">
    <property type="taxonomic scope" value="Bacteria"/>
</dbReference>
<dbReference type="Proteomes" id="UP000001302">
    <property type="component" value="Chromosome"/>
</dbReference>
<dbReference type="CDD" id="cd04301">
    <property type="entry name" value="NAT_SF"/>
    <property type="match status" value="1"/>
</dbReference>
<dbReference type="GO" id="GO:0016747">
    <property type="term" value="F:acyltransferase activity, transferring groups other than amino-acyl groups"/>
    <property type="evidence" value="ECO:0007669"/>
    <property type="project" value="InterPro"/>
</dbReference>
<dbReference type="PROSITE" id="PS51186">
    <property type="entry name" value="GNAT"/>
    <property type="match status" value="1"/>
</dbReference>
<evidence type="ECO:0000259" key="2">
    <source>
        <dbReference type="PROSITE" id="PS50263"/>
    </source>
</evidence>
<dbReference type="PROSITE" id="PS50263">
    <property type="entry name" value="CN_HYDROLASE"/>
    <property type="match status" value="1"/>
</dbReference>
<dbReference type="InterPro" id="IPR003010">
    <property type="entry name" value="C-N_Hydrolase"/>
</dbReference>
<dbReference type="CDD" id="cd07574">
    <property type="entry name" value="nitrilase_Rim1_like"/>
    <property type="match status" value="1"/>
</dbReference>
<dbReference type="PANTHER" id="PTHR23088:SF50">
    <property type="entry name" value="HYDROLASE YHCX"/>
    <property type="match status" value="1"/>
</dbReference>
<dbReference type="SUPFAM" id="SSF56317">
    <property type="entry name" value="Carbon-nitrogen hydrolase"/>
    <property type="match status" value="1"/>
</dbReference>
<dbReference type="InterPro" id="IPR000182">
    <property type="entry name" value="GNAT_dom"/>
</dbReference>
<sequence length="538" mass="60502">MSDTQPKLIVRNAMVADAPAVVSLSRRVYGDVESYSPSEIRGQINNFPEGQFVAEYEGQIVGYCATFIIDEDIALGRHTWMEITGGGYAARHNPDGNMLYGMEVCVDPSFRRLRIGQRFYRVRRELCQYLELKGIVFGGRMPGYGKKLANYPTGAAYLNAVIEKDIRDQVINFQMAQGFEPIGVLPGYMPSDTPSRGYATHMVWWNPLHHDAERAVSTTRHHDRLPQRVRVATVQFQMRRIENTSEFESNIEYFVDVASDYEADFVAFPELFTLQLLALEEQRLAPLEAIKKITKYKDRFCTFMQQLAVSYNINIIGGSHPTMMENGDIRNVSYVFLRDGAVYSQDKLHPTPSERRWWNIKGGVGSAMIPTDCGPIGVMICYDSEFPELARTLVDQGAMILFVPFCTDERRGYLRVRYCCHARAVENQCYVVMSGVVGNLPNVETMDIHYAESCILTPSDFPFARDGVAADTAANTETIAIADLSLRDLLTSRQSGSVRNLADRRFDLYSVRFAKGSNDGTDNAAGPARQPGHREAAE</sequence>
<evidence type="ECO:0000259" key="3">
    <source>
        <dbReference type="PROSITE" id="PS51186"/>
    </source>
</evidence>
<dbReference type="Gene3D" id="3.60.110.10">
    <property type="entry name" value="Carbon-nitrogen hydrolase"/>
    <property type="match status" value="1"/>
</dbReference>
<dbReference type="PANTHER" id="PTHR23088">
    <property type="entry name" value="NITRILASE-RELATED"/>
    <property type="match status" value="1"/>
</dbReference>
<dbReference type="InterPro" id="IPR036526">
    <property type="entry name" value="C-N_Hydrolase_sf"/>
</dbReference>
<dbReference type="KEGG" id="pbr:PB2503_06892"/>
<evidence type="ECO:0000313" key="5">
    <source>
        <dbReference type="Proteomes" id="UP000001302"/>
    </source>
</evidence>
<accession>E0TE69</accession>